<comment type="caution">
    <text evidence="10">The sequence shown here is derived from an EMBL/GenBank/DDBJ whole genome shotgun (WGS) entry which is preliminary data.</text>
</comment>
<keyword evidence="7 9" id="KW-0472">Membrane</keyword>
<evidence type="ECO:0000256" key="6">
    <source>
        <dbReference type="ARBA" id="ARBA00022989"/>
    </source>
</evidence>
<comment type="similarity">
    <text evidence="2">Belongs to the autoinducer-2 exporter (AI-2E) (TC 2.A.86) family.</text>
</comment>
<evidence type="ECO:0000256" key="8">
    <source>
        <dbReference type="SAM" id="MobiDB-lite"/>
    </source>
</evidence>
<dbReference type="GO" id="GO:0005886">
    <property type="term" value="C:plasma membrane"/>
    <property type="evidence" value="ECO:0007669"/>
    <property type="project" value="UniProtKB-SubCell"/>
</dbReference>
<reference evidence="10" key="1">
    <citation type="journal article" date="2014" name="Int. J. Syst. Evol. Microbiol.">
        <title>Complete genome sequence of Corynebacterium casei LMG S-19264T (=DSM 44701T), isolated from a smear-ripened cheese.</title>
        <authorList>
            <consortium name="US DOE Joint Genome Institute (JGI-PGF)"/>
            <person name="Walter F."/>
            <person name="Albersmeier A."/>
            <person name="Kalinowski J."/>
            <person name="Ruckert C."/>
        </authorList>
    </citation>
    <scope>NUCLEOTIDE SEQUENCE</scope>
    <source>
        <strain evidence="10">CGMCC 1.15493</strain>
    </source>
</reference>
<dbReference type="PANTHER" id="PTHR21716">
    <property type="entry name" value="TRANSMEMBRANE PROTEIN"/>
    <property type="match status" value="1"/>
</dbReference>
<dbReference type="AlphaFoldDB" id="A0A916XVX7"/>
<organism evidence="10 11">
    <name type="scientific">Aureimonas glaciei</name>
    <dbReference type="NCBI Taxonomy" id="1776957"/>
    <lineage>
        <taxon>Bacteria</taxon>
        <taxon>Pseudomonadati</taxon>
        <taxon>Pseudomonadota</taxon>
        <taxon>Alphaproteobacteria</taxon>
        <taxon>Hyphomicrobiales</taxon>
        <taxon>Aurantimonadaceae</taxon>
        <taxon>Aureimonas</taxon>
    </lineage>
</organism>
<feature type="transmembrane region" description="Helical" evidence="9">
    <location>
        <begin position="244"/>
        <end position="266"/>
    </location>
</feature>
<reference evidence="10" key="2">
    <citation type="submission" date="2020-09" db="EMBL/GenBank/DDBJ databases">
        <authorList>
            <person name="Sun Q."/>
            <person name="Zhou Y."/>
        </authorList>
    </citation>
    <scope>NUCLEOTIDE SEQUENCE</scope>
    <source>
        <strain evidence="10">CGMCC 1.15493</strain>
    </source>
</reference>
<dbReference type="RefSeq" id="WP_188850426.1">
    <property type="nucleotide sequence ID" value="NZ_BMJJ01000004.1"/>
</dbReference>
<feature type="region of interest" description="Disordered" evidence="8">
    <location>
        <begin position="140"/>
        <end position="167"/>
    </location>
</feature>
<keyword evidence="4" id="KW-1003">Cell membrane</keyword>
<keyword evidence="11" id="KW-1185">Reference proteome</keyword>
<keyword evidence="6 9" id="KW-1133">Transmembrane helix</keyword>
<gene>
    <name evidence="10" type="ORF">GCM10011335_19630</name>
</gene>
<evidence type="ECO:0000256" key="2">
    <source>
        <dbReference type="ARBA" id="ARBA00009773"/>
    </source>
</evidence>
<feature type="transmembrane region" description="Helical" evidence="9">
    <location>
        <begin position="45"/>
        <end position="62"/>
    </location>
</feature>
<feature type="transmembrane region" description="Helical" evidence="9">
    <location>
        <begin position="21"/>
        <end position="39"/>
    </location>
</feature>
<evidence type="ECO:0000256" key="1">
    <source>
        <dbReference type="ARBA" id="ARBA00004651"/>
    </source>
</evidence>
<protein>
    <submittedName>
        <fullName evidence="10">ABC transporter permease</fullName>
    </submittedName>
</protein>
<evidence type="ECO:0000256" key="7">
    <source>
        <dbReference type="ARBA" id="ARBA00023136"/>
    </source>
</evidence>
<feature type="transmembrane region" description="Helical" evidence="9">
    <location>
        <begin position="272"/>
        <end position="295"/>
    </location>
</feature>
<comment type="subcellular location">
    <subcellularLocation>
        <location evidence="1">Cell membrane</location>
        <topology evidence="1">Multi-pass membrane protein</topology>
    </subcellularLocation>
</comment>
<dbReference type="GO" id="GO:0055085">
    <property type="term" value="P:transmembrane transport"/>
    <property type="evidence" value="ECO:0007669"/>
    <property type="project" value="TreeGrafter"/>
</dbReference>
<dbReference type="PANTHER" id="PTHR21716:SF53">
    <property type="entry name" value="PERMEASE PERM-RELATED"/>
    <property type="match status" value="1"/>
</dbReference>
<evidence type="ECO:0000313" key="11">
    <source>
        <dbReference type="Proteomes" id="UP000613160"/>
    </source>
</evidence>
<keyword evidence="5 9" id="KW-0812">Transmembrane</keyword>
<accession>A0A916XVX7</accession>
<dbReference type="EMBL" id="BMJJ01000004">
    <property type="protein sequence ID" value="GGD16839.1"/>
    <property type="molecule type" value="Genomic_DNA"/>
</dbReference>
<name>A0A916XVX7_9HYPH</name>
<keyword evidence="3" id="KW-0813">Transport</keyword>
<evidence type="ECO:0000256" key="4">
    <source>
        <dbReference type="ARBA" id="ARBA00022475"/>
    </source>
</evidence>
<feature type="transmembrane region" description="Helical" evidence="9">
    <location>
        <begin position="74"/>
        <end position="97"/>
    </location>
</feature>
<sequence>MPTPSRLPEVPRNDIPDLPQGAGLQSLAVTVVVIAALYFGRDIFVPLALATLLSFALTPIISRLRRMHVPRTPAVIFVVIMAFIAILGFGAVVAGQVSQLGSNLPKYQYNIQTKIRDLRANATGGGLIQHASEMLQKLSQEMDEPDETPAGTEAITPDADEPAAPRPIPVQIQQPDPAPFEMLQTIVGPLISPLATGGVVIVFVIFILLQREDLRDRFIRLAGGGDLHRTTQALSDAGKRVARYLLMQLVVNTTYGIPIGVGLWLIGVPNPLLWGMLAIVLRFIPYIGPFIAALFPLALAVAVDPGWSMLLWTGALFLGIELISNNVIEPWLYGASTGLSSVAIIVAAIFWTWLWGPIGLLLSTPLTVCLVVLGEHVPQFSFLHVLLGSQPVLSPQEQIYQRLLAGDPYEATEKAEDYLQEHSLRDFYDVVALPALALVEQDRARGVLDEVRRARVAAGARTLVDNLSDHQDVVVVEEEPDGEPAEAGIVAEETETVAPLVVVTRPGWEEGAILCAGGRGNLDDVASEMLAQLLENDAIGTRTVSFENLSAENYAHLDLDGVQMICLSFMNAESLVHARYLVRRLRRRTSVPILVGFWSLPLVDADRLDLVKTTRADMSATTLAEAVAQIDTWAKVEVTPADPATEEAASPAEADTGGAGGVLAALTPAGWRPALS</sequence>
<dbReference type="Proteomes" id="UP000613160">
    <property type="component" value="Unassembled WGS sequence"/>
</dbReference>
<dbReference type="InterPro" id="IPR002549">
    <property type="entry name" value="AI-2E-like"/>
</dbReference>
<evidence type="ECO:0000256" key="9">
    <source>
        <dbReference type="SAM" id="Phobius"/>
    </source>
</evidence>
<evidence type="ECO:0000256" key="5">
    <source>
        <dbReference type="ARBA" id="ARBA00022692"/>
    </source>
</evidence>
<proteinExistence type="inferred from homology"/>
<evidence type="ECO:0000313" key="10">
    <source>
        <dbReference type="EMBL" id="GGD16839.1"/>
    </source>
</evidence>
<evidence type="ECO:0000256" key="3">
    <source>
        <dbReference type="ARBA" id="ARBA00022448"/>
    </source>
</evidence>
<feature type="transmembrane region" description="Helical" evidence="9">
    <location>
        <begin position="331"/>
        <end position="354"/>
    </location>
</feature>
<dbReference type="Pfam" id="PF01594">
    <property type="entry name" value="AI-2E_transport"/>
    <property type="match status" value="2"/>
</dbReference>
<feature type="transmembrane region" description="Helical" evidence="9">
    <location>
        <begin position="186"/>
        <end position="209"/>
    </location>
</feature>